<dbReference type="PANTHER" id="PTHR39428">
    <property type="entry name" value="F420H(2)-DEPENDENT QUINONE REDUCTASE RV1261C"/>
    <property type="match status" value="1"/>
</dbReference>
<dbReference type="InterPro" id="IPR012349">
    <property type="entry name" value="Split_barrel_FMN-bd"/>
</dbReference>
<comment type="catalytic activity">
    <reaction evidence="2">
        <text>oxidized coenzyme F420-(gamma-L-Glu)(n) + a quinol + H(+) = reduced coenzyme F420-(gamma-L-Glu)(n) + a quinone</text>
        <dbReference type="Rhea" id="RHEA:39663"/>
        <dbReference type="Rhea" id="RHEA-COMP:12939"/>
        <dbReference type="Rhea" id="RHEA-COMP:14378"/>
        <dbReference type="ChEBI" id="CHEBI:15378"/>
        <dbReference type="ChEBI" id="CHEBI:24646"/>
        <dbReference type="ChEBI" id="CHEBI:132124"/>
        <dbReference type="ChEBI" id="CHEBI:133980"/>
        <dbReference type="ChEBI" id="CHEBI:139511"/>
    </reaction>
</comment>
<name>A0ABN3TW16_9ACTN</name>
<proteinExistence type="inferred from homology"/>
<protein>
    <submittedName>
        <fullName evidence="3">Nitroreductase family deazaflavin-dependent oxidoreductase</fullName>
    </submittedName>
</protein>
<evidence type="ECO:0000313" key="4">
    <source>
        <dbReference type="Proteomes" id="UP001500886"/>
    </source>
</evidence>
<evidence type="ECO:0000313" key="3">
    <source>
        <dbReference type="EMBL" id="GAA2719488.1"/>
    </source>
</evidence>
<sequence>MAEQDDVADSPTGWVAKHVQRYVASNGRNGHIWYGKPTLLLVTTGRKTKALRRTALIYGEDGENFVVVGSNGGSDDHPNWYLNLRAEPRVQVQVGAERFEAVARVASGDERDRLWEQMAGIFPQYRSYRKKTKREIPVVVLQPTHA</sequence>
<dbReference type="SUPFAM" id="SSF50475">
    <property type="entry name" value="FMN-binding split barrel"/>
    <property type="match status" value="1"/>
</dbReference>
<dbReference type="EMBL" id="BAAASL010000013">
    <property type="protein sequence ID" value="GAA2719488.1"/>
    <property type="molecule type" value="Genomic_DNA"/>
</dbReference>
<organism evidence="3 4">
    <name type="scientific">Streptomyces luteosporeus</name>
    <dbReference type="NCBI Taxonomy" id="173856"/>
    <lineage>
        <taxon>Bacteria</taxon>
        <taxon>Bacillati</taxon>
        <taxon>Actinomycetota</taxon>
        <taxon>Actinomycetes</taxon>
        <taxon>Kitasatosporales</taxon>
        <taxon>Streptomycetaceae</taxon>
        <taxon>Streptomyces</taxon>
    </lineage>
</organism>
<comment type="caution">
    <text evidence="3">The sequence shown here is derived from an EMBL/GenBank/DDBJ whole genome shotgun (WGS) entry which is preliminary data.</text>
</comment>
<accession>A0ABN3TW16</accession>
<dbReference type="PANTHER" id="PTHR39428:SF1">
    <property type="entry name" value="F420H(2)-DEPENDENT QUINONE REDUCTASE RV1261C"/>
    <property type="match status" value="1"/>
</dbReference>
<evidence type="ECO:0000256" key="1">
    <source>
        <dbReference type="ARBA" id="ARBA00008710"/>
    </source>
</evidence>
<dbReference type="InterPro" id="IPR004378">
    <property type="entry name" value="F420H2_quin_Rdtase"/>
</dbReference>
<gene>
    <name evidence="3" type="ORF">GCM10010315_37710</name>
</gene>
<keyword evidence="4" id="KW-1185">Reference proteome</keyword>
<dbReference type="Pfam" id="PF04075">
    <property type="entry name" value="F420H2_quin_red"/>
    <property type="match status" value="1"/>
</dbReference>
<dbReference type="RefSeq" id="WP_344436568.1">
    <property type="nucleotide sequence ID" value="NZ_BAAASL010000013.1"/>
</dbReference>
<comment type="similarity">
    <text evidence="1">Belongs to the F420H(2)-dependent quinone reductase family.</text>
</comment>
<dbReference type="NCBIfam" id="TIGR00026">
    <property type="entry name" value="hi_GC_TIGR00026"/>
    <property type="match status" value="1"/>
</dbReference>
<reference evidence="3 4" key="1">
    <citation type="journal article" date="2019" name="Int. J. Syst. Evol. Microbiol.">
        <title>The Global Catalogue of Microorganisms (GCM) 10K type strain sequencing project: providing services to taxonomists for standard genome sequencing and annotation.</title>
        <authorList>
            <consortium name="The Broad Institute Genomics Platform"/>
            <consortium name="The Broad Institute Genome Sequencing Center for Infectious Disease"/>
            <person name="Wu L."/>
            <person name="Ma J."/>
        </authorList>
    </citation>
    <scope>NUCLEOTIDE SEQUENCE [LARGE SCALE GENOMIC DNA]</scope>
    <source>
        <strain evidence="3 4">JCM 4542</strain>
    </source>
</reference>
<dbReference type="Gene3D" id="2.30.110.10">
    <property type="entry name" value="Electron Transport, Fmn-binding Protein, Chain A"/>
    <property type="match status" value="1"/>
</dbReference>
<dbReference type="Proteomes" id="UP001500886">
    <property type="component" value="Unassembled WGS sequence"/>
</dbReference>
<evidence type="ECO:0000256" key="2">
    <source>
        <dbReference type="ARBA" id="ARBA00049106"/>
    </source>
</evidence>